<dbReference type="InterPro" id="IPR010156">
    <property type="entry name" value="CRISPR-assoc_prot_Cas6"/>
</dbReference>
<dbReference type="InterPro" id="IPR049435">
    <property type="entry name" value="Cas_Cas6_C"/>
</dbReference>
<keyword evidence="6" id="KW-1185">Reference proteome</keyword>
<feature type="domain" description="CRISPR associated protein Cas6 C-terminal" evidence="4">
    <location>
        <begin position="120"/>
        <end position="240"/>
    </location>
</feature>
<dbReference type="InterPro" id="IPR045747">
    <property type="entry name" value="CRISPR-assoc_prot_Cas6_N_sf"/>
</dbReference>
<dbReference type="PANTHER" id="PTHR36984">
    <property type="entry name" value="CRISPR-ASSOCIATED ENDORIBONUCLEASE CAS6 1"/>
    <property type="match status" value="1"/>
</dbReference>
<evidence type="ECO:0000259" key="4">
    <source>
        <dbReference type="Pfam" id="PF01881"/>
    </source>
</evidence>
<dbReference type="Proteomes" id="UP000035425">
    <property type="component" value="Unassembled WGS sequence"/>
</dbReference>
<dbReference type="Gene3D" id="3.30.70.1900">
    <property type="match status" value="1"/>
</dbReference>
<evidence type="ECO:0000256" key="2">
    <source>
        <dbReference type="ARBA" id="ARBA00022884"/>
    </source>
</evidence>
<dbReference type="Pfam" id="PF01881">
    <property type="entry name" value="Cas_Cas6_C"/>
    <property type="match status" value="1"/>
</dbReference>
<name>A0ABR5F433_9ACTN</name>
<organism evidence="5 6">
    <name type="scientific">Protofrankia coriariae</name>
    <dbReference type="NCBI Taxonomy" id="1562887"/>
    <lineage>
        <taxon>Bacteria</taxon>
        <taxon>Bacillati</taxon>
        <taxon>Actinomycetota</taxon>
        <taxon>Actinomycetes</taxon>
        <taxon>Frankiales</taxon>
        <taxon>Frankiaceae</taxon>
        <taxon>Protofrankia</taxon>
    </lineage>
</organism>
<comment type="caution">
    <text evidence="5">The sequence shown here is derived from an EMBL/GenBank/DDBJ whole genome shotgun (WGS) entry which is preliminary data.</text>
</comment>
<evidence type="ECO:0000256" key="3">
    <source>
        <dbReference type="ARBA" id="ARBA00023118"/>
    </source>
</evidence>
<sequence length="242" mass="26388">MRLRVSVRTTARELEWRNVQLPGRGFCYSLLQQVDSKIAERIHGEGWGSHRMAPFGFGPPTFPQARRVKGRYAVGGHGYLELGSPLHVVIQAWARILSTTPIIDWGGVALHVEGVNIVDPPAFTDGTALLRTVTPVVMKGSGRGPDGIRTTRQAFLLPWEPEFAGYFAQSLQRKAETIGVDPDITLEQITWAGAKRSFDTGKGKKVGAQVEVRLRGAPETLSALWSWGLGQATSAGFGWVSA</sequence>
<gene>
    <name evidence="5" type="ORF">FrCorBMG51_10395</name>
</gene>
<proteinExistence type="inferred from homology"/>
<keyword evidence="2" id="KW-0694">RNA-binding</keyword>
<comment type="similarity">
    <text evidence="1">Belongs to the CRISPR-associated protein Cas6/Cse3/CasE family.</text>
</comment>
<dbReference type="PANTHER" id="PTHR36984:SF1">
    <property type="entry name" value="CRISPR-ASSOCIATED ENDORIBONUCLEASE CAS6 1"/>
    <property type="match status" value="1"/>
</dbReference>
<reference evidence="5 6" key="1">
    <citation type="submission" date="2014-12" db="EMBL/GenBank/DDBJ databases">
        <title>Frankia sp. BMG5.1 draft genome.</title>
        <authorList>
            <person name="Gtari M."/>
            <person name="Ghodhbane-Gtari F."/>
            <person name="Nouioui I."/>
            <person name="Ktari A."/>
            <person name="Hezbri K."/>
            <person name="Mimouni W."/>
            <person name="Sbissi I."/>
            <person name="Ayari A."/>
            <person name="Yamanaka T."/>
            <person name="Normand P."/>
            <person name="Tisa L.S."/>
            <person name="Boudabous A."/>
        </authorList>
    </citation>
    <scope>NUCLEOTIDE SEQUENCE [LARGE SCALE GENOMIC DNA]</scope>
    <source>
        <strain evidence="5 6">BMG5.1</strain>
    </source>
</reference>
<evidence type="ECO:0000313" key="5">
    <source>
        <dbReference type="EMBL" id="KLL11486.1"/>
    </source>
</evidence>
<dbReference type="NCBIfam" id="TIGR01877">
    <property type="entry name" value="cas_cas6"/>
    <property type="match status" value="1"/>
</dbReference>
<dbReference type="EMBL" id="JWIO01000014">
    <property type="protein sequence ID" value="KLL11486.1"/>
    <property type="molecule type" value="Genomic_DNA"/>
</dbReference>
<accession>A0ABR5F433</accession>
<dbReference type="Gene3D" id="3.30.70.1890">
    <property type="match status" value="1"/>
</dbReference>
<evidence type="ECO:0000256" key="1">
    <source>
        <dbReference type="ARBA" id="ARBA00005937"/>
    </source>
</evidence>
<keyword evidence="3" id="KW-0051">Antiviral defense</keyword>
<evidence type="ECO:0000313" key="6">
    <source>
        <dbReference type="Proteomes" id="UP000035425"/>
    </source>
</evidence>
<dbReference type="CDD" id="cd21140">
    <property type="entry name" value="Cas6_I-like"/>
    <property type="match status" value="1"/>
</dbReference>
<protein>
    <submittedName>
        <fullName evidence="5">CRISPR-associated protein Cas6</fullName>
    </submittedName>
</protein>